<comment type="caution">
    <text evidence="1">The sequence shown here is derived from an EMBL/GenBank/DDBJ whole genome shotgun (WGS) entry which is preliminary data.</text>
</comment>
<protein>
    <submittedName>
        <fullName evidence="1">Uncharacterized protein</fullName>
    </submittedName>
</protein>
<evidence type="ECO:0000313" key="2">
    <source>
        <dbReference type="Proteomes" id="UP000032068"/>
    </source>
</evidence>
<sequence>MANKNDLIRALKIYRERTDDAIAERYRQISLVKEQLSELIRMINVDISGVGGLDLIRSEEPHAFDGAIVELESLKIVLAGNTVDIKPGIVDSSLQVTVSNLSPEHPSLIIRKEHGQWIVFSSAETFLSQFSNDFLLNHLVDLVNRS</sequence>
<proteinExistence type="predicted"/>
<organism evidence="1 2">
    <name type="scientific">Pseudomonas fulva</name>
    <dbReference type="NCBI Taxonomy" id="47880"/>
    <lineage>
        <taxon>Bacteria</taxon>
        <taxon>Pseudomonadati</taxon>
        <taxon>Pseudomonadota</taxon>
        <taxon>Gammaproteobacteria</taxon>
        <taxon>Pseudomonadales</taxon>
        <taxon>Pseudomonadaceae</taxon>
        <taxon>Pseudomonas</taxon>
    </lineage>
</organism>
<evidence type="ECO:0000313" key="1">
    <source>
        <dbReference type="EMBL" id="KIQ00706.1"/>
    </source>
</evidence>
<name>A0A0D0J551_9PSED</name>
<dbReference type="RefSeq" id="WP_042553690.1">
    <property type="nucleotide sequence ID" value="NZ_JXQW01000025.1"/>
</dbReference>
<dbReference type="EMBL" id="JXQW01000025">
    <property type="protein sequence ID" value="KIQ00706.1"/>
    <property type="molecule type" value="Genomic_DNA"/>
</dbReference>
<dbReference type="AlphaFoldDB" id="A0A0D0J551"/>
<reference evidence="1 2" key="1">
    <citation type="submission" date="2014-12" db="EMBL/GenBank/DDBJ databases">
        <title>16Stimator: statistical estimation of ribosomal gene copy numbers from draft genome assemblies.</title>
        <authorList>
            <person name="Perisin M.A."/>
            <person name="Vetter M."/>
            <person name="Gilbert J.A."/>
            <person name="Bergelson J."/>
        </authorList>
    </citation>
    <scope>NUCLEOTIDE SEQUENCE [LARGE SCALE GENOMIC DNA]</scope>
    <source>
        <strain evidence="1 2">MEJ086</strain>
    </source>
</reference>
<dbReference type="Proteomes" id="UP000032068">
    <property type="component" value="Unassembled WGS sequence"/>
</dbReference>
<accession>A0A0D0J551</accession>
<dbReference type="OrthoDB" id="6997938at2"/>
<gene>
    <name evidence="1" type="ORF">RU08_10160</name>
</gene>